<keyword evidence="7" id="KW-0813">Transport</keyword>
<keyword evidence="3" id="KW-1003">Cell membrane</keyword>
<feature type="domain" description="Concentrative nucleoside transporter N-terminal" evidence="8">
    <location>
        <begin position="228"/>
        <end position="300"/>
    </location>
</feature>
<dbReference type="PANTHER" id="PTHR10590:SF4">
    <property type="entry name" value="SOLUTE CARRIER FAMILY 28 MEMBER 3"/>
    <property type="match status" value="1"/>
</dbReference>
<feature type="domain" description="Nucleoside transporter/FeoB GTPase Gate" evidence="10">
    <location>
        <begin position="308"/>
        <end position="403"/>
    </location>
</feature>
<sequence>MIEERFECNMDHKIADSPDSGKFSVCLDFSNSHSDSSGYILGTERERKPVIRTLSDEYNDIELKDTLPASTPRKPGYDVDDTLNNTLDIPEEGKGQNVGQCWTHLDGVFDVVKEFYGDHKKYFHYAFGVVALVLYLIYLVFSCIYDLEGATTLLVITGIAIVLYVYNVVQNLWGQQIYEAAIKPVENAMNKSWRYIKWPFFLVLIAGLAVILYFLTRDNPDQLISFSGLVIFILFSFICSKHPRHVKWRPVIWGLALQFLLGLFILRTSIGFAIFNWMGNLVQTFLSYSTAGSIFLFGDLYYQHFFAFAVLPIVIYFSSAISILYYLGVMQVVVKKIAWIMQRTMKTSASESLNAAGNIFIGQTEAPLLIRPYLPQMTRSEIHAVMTGGFATIAGSVLGAFVANGISATHLISASVMSAPAALAVSKLMYPETEKSRTVTEEDVKLPKGDERNIIEAASKGASQAIPLVLNIAANLVTFLALVAFLDGVLGYLGGRVGYSELSFRLICGYAFRPIAFIMGVPWAECEQVATLIGLKTFINEFVAYDELAVILKERAAGARIFSERSEVIATYALCGFANIGSIGIQIGGLTPMAPSKAKDLAAVAVRALIAGTVACFMTACIAGILFVPGETYVMTTAAINATMSSNVTAAIEATTAALTTL</sequence>
<dbReference type="Pfam" id="PF01773">
    <property type="entry name" value="Nucleos_tra2_N"/>
    <property type="match status" value="1"/>
</dbReference>
<dbReference type="OrthoDB" id="6075923at2759"/>
<dbReference type="GeneID" id="574602"/>
<feature type="transmembrane region" description="Helical" evidence="7">
    <location>
        <begin position="305"/>
        <end position="327"/>
    </location>
</feature>
<evidence type="ECO:0000256" key="6">
    <source>
        <dbReference type="ARBA" id="ARBA00023136"/>
    </source>
</evidence>
<keyword evidence="4 7" id="KW-0812">Transmembrane</keyword>
<dbReference type="GO" id="GO:0005886">
    <property type="term" value="C:plasma membrane"/>
    <property type="evidence" value="ECO:0000318"/>
    <property type="project" value="GO_Central"/>
</dbReference>
<reference evidence="12" key="1">
    <citation type="submission" date="2015-02" db="EMBL/GenBank/DDBJ databases">
        <title>Genome sequencing for Strongylocentrotus purpuratus.</title>
        <authorList>
            <person name="Murali S."/>
            <person name="Liu Y."/>
            <person name="Vee V."/>
            <person name="English A."/>
            <person name="Wang M."/>
            <person name="Skinner E."/>
            <person name="Han Y."/>
            <person name="Muzny D.M."/>
            <person name="Worley K.C."/>
            <person name="Gibbs R.A."/>
        </authorList>
    </citation>
    <scope>NUCLEOTIDE SEQUENCE</scope>
</reference>
<dbReference type="AlphaFoldDB" id="A0A7M7G0T9"/>
<proteinExistence type="inferred from homology"/>
<feature type="transmembrane region" description="Helical" evidence="7">
    <location>
        <begin position="222"/>
        <end position="239"/>
    </location>
</feature>
<dbReference type="InterPro" id="IPR011657">
    <property type="entry name" value="CNT_C_dom"/>
</dbReference>
<evidence type="ECO:0000256" key="3">
    <source>
        <dbReference type="ARBA" id="ARBA00022475"/>
    </source>
</evidence>
<dbReference type="EnsemblMetazoa" id="XM_001178521">
    <property type="protein sequence ID" value="XP_001178521"/>
    <property type="gene ID" value="LOC574602"/>
</dbReference>
<feature type="transmembrane region" description="Helical" evidence="7">
    <location>
        <begin position="122"/>
        <end position="141"/>
    </location>
</feature>
<evidence type="ECO:0000256" key="7">
    <source>
        <dbReference type="RuleBase" id="RU362018"/>
    </source>
</evidence>
<dbReference type="GO" id="GO:1901642">
    <property type="term" value="P:nucleoside transmembrane transport"/>
    <property type="evidence" value="ECO:0000318"/>
    <property type="project" value="GO_Central"/>
</dbReference>
<name>A0A7M7G0T9_STRPU</name>
<comment type="subcellular location">
    <subcellularLocation>
        <location evidence="1">Cell membrane</location>
        <topology evidence="1">Multi-pass membrane protein</topology>
    </subcellularLocation>
</comment>
<dbReference type="KEGG" id="spu:574602"/>
<evidence type="ECO:0000256" key="1">
    <source>
        <dbReference type="ARBA" id="ARBA00004651"/>
    </source>
</evidence>
<evidence type="ECO:0000259" key="9">
    <source>
        <dbReference type="Pfam" id="PF07662"/>
    </source>
</evidence>
<dbReference type="PANTHER" id="PTHR10590">
    <property type="entry name" value="SODIUM/NUCLEOSIDE COTRANSPORTER"/>
    <property type="match status" value="1"/>
</dbReference>
<comment type="similarity">
    <text evidence="2 7">Belongs to the concentrative nucleoside transporter (CNT) (TC 2.A.41) family.</text>
</comment>
<feature type="transmembrane region" description="Helical" evidence="7">
    <location>
        <begin position="382"/>
        <end position="403"/>
    </location>
</feature>
<evidence type="ECO:0000256" key="5">
    <source>
        <dbReference type="ARBA" id="ARBA00022989"/>
    </source>
</evidence>
<dbReference type="InterPro" id="IPR011642">
    <property type="entry name" value="Gate_dom"/>
</dbReference>
<evidence type="ECO:0000259" key="8">
    <source>
        <dbReference type="Pfam" id="PF01773"/>
    </source>
</evidence>
<protein>
    <recommendedName>
        <fullName evidence="7">Sodium/nucleoside cotransporter</fullName>
    </recommendedName>
</protein>
<evidence type="ECO:0000313" key="12">
    <source>
        <dbReference type="Proteomes" id="UP000007110"/>
    </source>
</evidence>
<dbReference type="GO" id="GO:0005415">
    <property type="term" value="F:nucleoside:sodium symporter activity"/>
    <property type="evidence" value="ECO:0000318"/>
    <property type="project" value="GO_Central"/>
</dbReference>
<dbReference type="RefSeq" id="XP_001178521.2">
    <property type="nucleotide sequence ID" value="XM_001178521.4"/>
</dbReference>
<dbReference type="InterPro" id="IPR008276">
    <property type="entry name" value="C_nuclsd_transpt"/>
</dbReference>
<dbReference type="Pfam" id="PF07670">
    <property type="entry name" value="Gate"/>
    <property type="match status" value="1"/>
</dbReference>
<reference evidence="11" key="2">
    <citation type="submission" date="2021-01" db="UniProtKB">
        <authorList>
            <consortium name="EnsemblMetazoa"/>
        </authorList>
    </citation>
    <scope>IDENTIFICATION</scope>
</reference>
<dbReference type="InterPro" id="IPR002668">
    <property type="entry name" value="CNT_N_dom"/>
</dbReference>
<evidence type="ECO:0000256" key="4">
    <source>
        <dbReference type="ARBA" id="ARBA00022692"/>
    </source>
</evidence>
<feature type="transmembrane region" description="Helical" evidence="7">
    <location>
        <begin position="153"/>
        <end position="174"/>
    </location>
</feature>
<dbReference type="InterPro" id="IPR018270">
    <property type="entry name" value="C_nuclsd_transpt_met_bac"/>
</dbReference>
<keyword evidence="5 7" id="KW-1133">Transmembrane helix</keyword>
<dbReference type="OMA" id="DKMYELF"/>
<feature type="transmembrane region" description="Helical" evidence="7">
    <location>
        <begin position="569"/>
        <end position="589"/>
    </location>
</feature>
<dbReference type="Proteomes" id="UP000007110">
    <property type="component" value="Unassembled WGS sequence"/>
</dbReference>
<dbReference type="Pfam" id="PF07662">
    <property type="entry name" value="Nucleos_tra2_C"/>
    <property type="match status" value="1"/>
</dbReference>
<feature type="transmembrane region" description="Helical" evidence="7">
    <location>
        <begin position="472"/>
        <end position="495"/>
    </location>
</feature>
<evidence type="ECO:0000256" key="2">
    <source>
        <dbReference type="ARBA" id="ARBA00009033"/>
    </source>
</evidence>
<evidence type="ECO:0000259" key="10">
    <source>
        <dbReference type="Pfam" id="PF07670"/>
    </source>
</evidence>
<accession>A0A7M7G0T9</accession>
<feature type="transmembrane region" description="Helical" evidence="7">
    <location>
        <begin position="251"/>
        <end position="275"/>
    </location>
</feature>
<evidence type="ECO:0000313" key="11">
    <source>
        <dbReference type="EnsemblMetazoa" id="XP_001178521"/>
    </source>
</evidence>
<feature type="transmembrane region" description="Helical" evidence="7">
    <location>
        <begin position="601"/>
        <end position="628"/>
    </location>
</feature>
<organism evidence="11 12">
    <name type="scientific">Strongylocentrotus purpuratus</name>
    <name type="common">Purple sea urchin</name>
    <dbReference type="NCBI Taxonomy" id="7668"/>
    <lineage>
        <taxon>Eukaryota</taxon>
        <taxon>Metazoa</taxon>
        <taxon>Echinodermata</taxon>
        <taxon>Eleutherozoa</taxon>
        <taxon>Echinozoa</taxon>
        <taxon>Echinoidea</taxon>
        <taxon>Euechinoidea</taxon>
        <taxon>Echinacea</taxon>
        <taxon>Camarodonta</taxon>
        <taxon>Echinidea</taxon>
        <taxon>Strongylocentrotidae</taxon>
        <taxon>Strongylocentrotus</taxon>
    </lineage>
</organism>
<dbReference type="NCBIfam" id="TIGR00804">
    <property type="entry name" value="nupC"/>
    <property type="match status" value="1"/>
</dbReference>
<dbReference type="InParanoid" id="A0A7M7G0T9"/>
<feature type="domain" description="Concentrative nucleoside transporter C-terminal" evidence="9">
    <location>
        <begin position="410"/>
        <end position="624"/>
    </location>
</feature>
<feature type="transmembrane region" description="Helical" evidence="7">
    <location>
        <begin position="195"/>
        <end position="216"/>
    </location>
</feature>
<keyword evidence="6 7" id="KW-0472">Membrane</keyword>
<keyword evidence="12" id="KW-1185">Reference proteome</keyword>